<dbReference type="AlphaFoldDB" id="A0A6J7FBN2"/>
<reference evidence="1" key="1">
    <citation type="submission" date="2020-05" db="EMBL/GenBank/DDBJ databases">
        <authorList>
            <person name="Chiriac C."/>
            <person name="Salcher M."/>
            <person name="Ghai R."/>
            <person name="Kavagutti S V."/>
        </authorList>
    </citation>
    <scope>NUCLEOTIDE SEQUENCE</scope>
</reference>
<gene>
    <name evidence="1" type="ORF">UFOPK3564_00118</name>
</gene>
<sequence>MASSDPVRVLHTLEPGFGWHFVSPDVTGMIGGGTTYTESRDRAEYLVRVHISGPPHENPEDGRTAGTVSFAHFIDEAACPGMDS</sequence>
<organism evidence="1">
    <name type="scientific">freshwater metagenome</name>
    <dbReference type="NCBI Taxonomy" id="449393"/>
    <lineage>
        <taxon>unclassified sequences</taxon>
        <taxon>metagenomes</taxon>
        <taxon>ecological metagenomes</taxon>
    </lineage>
</organism>
<name>A0A6J7FBN2_9ZZZZ</name>
<dbReference type="EMBL" id="CAFBMK010000004">
    <property type="protein sequence ID" value="CAB4892816.1"/>
    <property type="molecule type" value="Genomic_DNA"/>
</dbReference>
<accession>A0A6J7FBN2</accession>
<proteinExistence type="predicted"/>
<protein>
    <submittedName>
        <fullName evidence="1">Unannotated protein</fullName>
    </submittedName>
</protein>
<evidence type="ECO:0000313" key="1">
    <source>
        <dbReference type="EMBL" id="CAB4892816.1"/>
    </source>
</evidence>